<reference evidence="3 4" key="1">
    <citation type="submission" date="2017-10" db="EMBL/GenBank/DDBJ databases">
        <title>Novel microbial diversity and functional potential in the marine mammal oral microbiome.</title>
        <authorList>
            <person name="Dudek N.K."/>
            <person name="Sun C.L."/>
            <person name="Burstein D."/>
            <person name="Kantor R.S."/>
            <person name="Aliaga Goltsman D.S."/>
            <person name="Bik E.M."/>
            <person name="Thomas B.C."/>
            <person name="Banfield J.F."/>
            <person name="Relman D.A."/>
        </authorList>
    </citation>
    <scope>NUCLEOTIDE SEQUENCE [LARGE SCALE GENOMIC DNA]</scope>
    <source>
        <strain evidence="3">DOLJORAL78_61_10</strain>
    </source>
</reference>
<comment type="caution">
    <text evidence="3">The sequence shown here is derived from an EMBL/GenBank/DDBJ whole genome shotgun (WGS) entry which is preliminary data.</text>
</comment>
<sequence length="117" mass="12001">MKIHIILVAGLVALGACSSADDTSSSSTDGAEPLDGVVADPSDPSTDVVETTLPPAIAAIELPIGLDEFTAQAEALGYEVRVASEDGELLSLTEDFSLERVNVAVQDGQVVEISFVG</sequence>
<feature type="signal peptide" evidence="2">
    <location>
        <begin position="1"/>
        <end position="20"/>
    </location>
</feature>
<feature type="region of interest" description="Disordered" evidence="1">
    <location>
        <begin position="18"/>
        <end position="48"/>
    </location>
</feature>
<evidence type="ECO:0000313" key="4">
    <source>
        <dbReference type="Proteomes" id="UP000230914"/>
    </source>
</evidence>
<dbReference type="Proteomes" id="UP000230914">
    <property type="component" value="Unassembled WGS sequence"/>
</dbReference>
<organism evidence="3 4">
    <name type="scientific">Ilumatobacter coccineus</name>
    <dbReference type="NCBI Taxonomy" id="467094"/>
    <lineage>
        <taxon>Bacteria</taxon>
        <taxon>Bacillati</taxon>
        <taxon>Actinomycetota</taxon>
        <taxon>Acidimicrobiia</taxon>
        <taxon>Acidimicrobiales</taxon>
        <taxon>Ilumatobacteraceae</taxon>
        <taxon>Ilumatobacter</taxon>
    </lineage>
</organism>
<feature type="chain" id="PRO_5039441997" description="PASTA domain-containing protein" evidence="2">
    <location>
        <begin position="21"/>
        <end position="117"/>
    </location>
</feature>
<feature type="compositionally biased region" description="Low complexity" evidence="1">
    <location>
        <begin position="18"/>
        <end position="29"/>
    </location>
</feature>
<dbReference type="AlphaFoldDB" id="A0A2G6KAW0"/>
<evidence type="ECO:0000313" key="3">
    <source>
        <dbReference type="EMBL" id="PIE32775.1"/>
    </source>
</evidence>
<dbReference type="EMBL" id="PDSL01000042">
    <property type="protein sequence ID" value="PIE32775.1"/>
    <property type="molecule type" value="Genomic_DNA"/>
</dbReference>
<dbReference type="PROSITE" id="PS51257">
    <property type="entry name" value="PROKAR_LIPOPROTEIN"/>
    <property type="match status" value="1"/>
</dbReference>
<keyword evidence="2" id="KW-0732">Signal</keyword>
<protein>
    <recommendedName>
        <fullName evidence="5">PASTA domain-containing protein</fullName>
    </recommendedName>
</protein>
<proteinExistence type="predicted"/>
<accession>A0A2G6KAW0</accession>
<name>A0A2G6KAW0_9ACTN</name>
<gene>
    <name evidence="3" type="ORF">CSA55_02865</name>
</gene>
<evidence type="ECO:0000256" key="1">
    <source>
        <dbReference type="SAM" id="MobiDB-lite"/>
    </source>
</evidence>
<evidence type="ECO:0008006" key="5">
    <source>
        <dbReference type="Google" id="ProtNLM"/>
    </source>
</evidence>
<evidence type="ECO:0000256" key="2">
    <source>
        <dbReference type="SAM" id="SignalP"/>
    </source>
</evidence>